<dbReference type="Proteomes" id="UP000018211">
    <property type="component" value="Unassembled WGS sequence"/>
</dbReference>
<dbReference type="Gene3D" id="3.40.50.2300">
    <property type="match status" value="2"/>
</dbReference>
<sequence length="577" mass="63806">MNQRLREQAILHVLENRRNVTISQLVQEFPQVANVTIRRDVARLAKRGKLERSHGAVHAVKTPTLPKAEQNEVGLREVDALILPPIHEPWGELIKQRALAEGLPILSESAPDSQCTYIGPDNLEVGYQLGTFAARELNDAGVHKANLLLINHTQLSNTQQRTKGFLRGFHQQYLGEATTLSVDGFGHYRTALRQVQDAIATHPEINVLFGVNDHSILAGLEATKGHSDIYAYSVGLEGDDLLDELTYGNRLHACVALYPELVGYMAAHTTAKLVAGQPSQPVLTPFDILTGKDVHTRFTRQNDHWVLKKTLYEMAGKEFTPHSGAGKKARVMFVPHYIDHSWYRKLAKSLEAECEQLELHCEIQPPEIQFHKEVQHARERIAQMAIQVLTRESKVFINHGAFALPLANALREAGGNHTVVTNSLAVFQLLKNNANDFRVILTGGETQTDHSALVGSACIAVLEQMRVDKVFLSVDGISAKFGISMNDEASSQVAKPAMLRAHQTIVLGEASQMGAEENYLIAPLDTITDVMTDLGTIPAQRLELAANGVRVHLAEDYLKSDDKTHAVMQHKKQGDSL</sequence>
<dbReference type="GO" id="GO:0003700">
    <property type="term" value="F:DNA-binding transcription factor activity"/>
    <property type="evidence" value="ECO:0007669"/>
    <property type="project" value="InterPro"/>
</dbReference>
<dbReference type="InterPro" id="IPR036390">
    <property type="entry name" value="WH_DNA-bd_sf"/>
</dbReference>
<accession>A0AAV2VX51</accession>
<dbReference type="RefSeq" id="WP_022613401.1">
    <property type="nucleotide sequence ID" value="NZ_LK391965.1"/>
</dbReference>
<dbReference type="InterPro" id="IPR001034">
    <property type="entry name" value="DeoR_HTH"/>
</dbReference>
<evidence type="ECO:0000259" key="4">
    <source>
        <dbReference type="PROSITE" id="PS51000"/>
    </source>
</evidence>
<keyword evidence="2" id="KW-0805">Transcription regulation</keyword>
<dbReference type="InterPro" id="IPR037171">
    <property type="entry name" value="NagB/RpiA_transferase-like"/>
</dbReference>
<evidence type="ECO:0000256" key="2">
    <source>
        <dbReference type="ARBA" id="ARBA00023015"/>
    </source>
</evidence>
<dbReference type="SUPFAM" id="SSF100950">
    <property type="entry name" value="NagB/RpiA/CoA transferase-like"/>
    <property type="match status" value="1"/>
</dbReference>
<organism evidence="5 6">
    <name type="scientific">Vibrio nigripulchritudo SOn1</name>
    <dbReference type="NCBI Taxonomy" id="1238450"/>
    <lineage>
        <taxon>Bacteria</taxon>
        <taxon>Pseudomonadati</taxon>
        <taxon>Pseudomonadota</taxon>
        <taxon>Gammaproteobacteria</taxon>
        <taxon>Vibrionales</taxon>
        <taxon>Vibrionaceae</taxon>
        <taxon>Vibrio</taxon>
    </lineage>
</organism>
<dbReference type="SUPFAM" id="SSF46785">
    <property type="entry name" value="Winged helix' DNA-binding domain"/>
    <property type="match status" value="1"/>
</dbReference>
<reference evidence="5 6" key="1">
    <citation type="journal article" date="2013" name="ISME J.">
        <title>Comparative genomics of pathogenic lineages of Vibrio nigripulchritudo identifies virulence-associated traits.</title>
        <authorList>
            <person name="Goudenege D."/>
            <person name="Labreuche Y."/>
            <person name="Krin E."/>
            <person name="Ansquer D."/>
            <person name="Mangenot S."/>
            <person name="Calteau A."/>
            <person name="Medigue C."/>
            <person name="Mazel D."/>
            <person name="Polz M.F."/>
            <person name="Le Roux F."/>
        </authorList>
    </citation>
    <scope>NUCLEOTIDE SEQUENCE [LARGE SCALE GENOMIC DNA]</scope>
    <source>
        <strain evidence="5 6">SOn1</strain>
    </source>
</reference>
<gene>
    <name evidence="5" type="ORF">VIBNISOn1_790108</name>
</gene>
<comment type="caution">
    <text evidence="5">The sequence shown here is derived from an EMBL/GenBank/DDBJ whole genome shotgun (WGS) entry which is preliminary data.</text>
</comment>
<dbReference type="Pfam" id="PF13407">
    <property type="entry name" value="Peripla_BP_4"/>
    <property type="match status" value="1"/>
</dbReference>
<proteinExistence type="predicted"/>
<dbReference type="SMART" id="SM01134">
    <property type="entry name" value="DeoRC"/>
    <property type="match status" value="1"/>
</dbReference>
<dbReference type="GO" id="GO:0055085">
    <property type="term" value="P:transmembrane transport"/>
    <property type="evidence" value="ECO:0007669"/>
    <property type="project" value="UniProtKB-ARBA"/>
</dbReference>
<feature type="domain" description="HTH deoR-type" evidence="4">
    <location>
        <begin position="3"/>
        <end position="59"/>
    </location>
</feature>
<dbReference type="PANTHER" id="PTHR30363">
    <property type="entry name" value="HTH-TYPE TRANSCRIPTIONAL REGULATOR SRLR-RELATED"/>
    <property type="match status" value="1"/>
</dbReference>
<dbReference type="InterPro" id="IPR014036">
    <property type="entry name" value="DeoR-like_C"/>
</dbReference>
<dbReference type="SUPFAM" id="SSF53822">
    <property type="entry name" value="Periplasmic binding protein-like I"/>
    <property type="match status" value="1"/>
</dbReference>
<dbReference type="PANTHER" id="PTHR30363:SF44">
    <property type="entry name" value="AGA OPERON TRANSCRIPTIONAL REPRESSOR-RELATED"/>
    <property type="match status" value="1"/>
</dbReference>
<evidence type="ECO:0000313" key="5">
    <source>
        <dbReference type="EMBL" id="CCO49181.1"/>
    </source>
</evidence>
<keyword evidence="5" id="KW-0762">Sugar transport</keyword>
<keyword evidence="3" id="KW-0804">Transcription</keyword>
<dbReference type="EMBL" id="CAOF01000174">
    <property type="protein sequence ID" value="CCO49181.1"/>
    <property type="molecule type" value="Genomic_DNA"/>
</dbReference>
<dbReference type="Pfam" id="PF00455">
    <property type="entry name" value="DeoRC"/>
    <property type="match status" value="1"/>
</dbReference>
<evidence type="ECO:0000256" key="3">
    <source>
        <dbReference type="ARBA" id="ARBA00023163"/>
    </source>
</evidence>
<dbReference type="AlphaFoldDB" id="A0AAV2VX51"/>
<evidence type="ECO:0000256" key="1">
    <source>
        <dbReference type="ARBA" id="ARBA00022181"/>
    </source>
</evidence>
<keyword evidence="5" id="KW-0813">Transport</keyword>
<dbReference type="Pfam" id="PF08220">
    <property type="entry name" value="HTH_DeoR"/>
    <property type="match status" value="1"/>
</dbReference>
<name>A0AAV2VX51_9VIBR</name>
<evidence type="ECO:0000313" key="6">
    <source>
        <dbReference type="Proteomes" id="UP000018211"/>
    </source>
</evidence>
<dbReference type="InterPro" id="IPR028082">
    <property type="entry name" value="Peripla_BP_I"/>
</dbReference>
<dbReference type="PROSITE" id="PS51000">
    <property type="entry name" value="HTH_DEOR_2"/>
    <property type="match status" value="1"/>
</dbReference>
<dbReference type="InterPro" id="IPR050313">
    <property type="entry name" value="Carb_Metab_HTH_regulators"/>
</dbReference>
<dbReference type="SMART" id="SM00420">
    <property type="entry name" value="HTH_DEOR"/>
    <property type="match status" value="1"/>
</dbReference>
<dbReference type="InterPro" id="IPR025997">
    <property type="entry name" value="SBP_2_dom"/>
</dbReference>
<protein>
    <recommendedName>
        <fullName evidence="1">Autoinducer 2-binding periplasmic protein LuxP</fullName>
    </recommendedName>
</protein>